<comment type="caution">
    <text evidence="3">The sequence shown here is derived from an EMBL/GenBank/DDBJ whole genome shotgun (WGS) entry which is preliminary data.</text>
</comment>
<dbReference type="InterPro" id="IPR006015">
    <property type="entry name" value="Universal_stress_UspA"/>
</dbReference>
<reference evidence="3" key="2">
    <citation type="submission" date="2020-09" db="EMBL/GenBank/DDBJ databases">
        <authorList>
            <person name="Sun Q."/>
            <person name="Zhou Y."/>
        </authorList>
    </citation>
    <scope>NUCLEOTIDE SEQUENCE</scope>
    <source>
        <strain evidence="3">CGMCC 1.15178</strain>
    </source>
</reference>
<accession>A0A916ZGM1</accession>
<dbReference type="AlphaFoldDB" id="A0A916ZGM1"/>
<evidence type="ECO:0000256" key="1">
    <source>
        <dbReference type="ARBA" id="ARBA00008791"/>
    </source>
</evidence>
<feature type="domain" description="UspA" evidence="2">
    <location>
        <begin position="3"/>
        <end position="143"/>
    </location>
</feature>
<dbReference type="InterPro" id="IPR006016">
    <property type="entry name" value="UspA"/>
</dbReference>
<dbReference type="InterPro" id="IPR014729">
    <property type="entry name" value="Rossmann-like_a/b/a_fold"/>
</dbReference>
<name>A0A916ZGM1_9BACL</name>
<dbReference type="PRINTS" id="PR01438">
    <property type="entry name" value="UNVRSLSTRESS"/>
</dbReference>
<dbReference type="RefSeq" id="WP_188999019.1">
    <property type="nucleotide sequence ID" value="NZ_BMHP01000008.1"/>
</dbReference>
<dbReference type="EMBL" id="BMHP01000008">
    <property type="protein sequence ID" value="GGD96605.1"/>
    <property type="molecule type" value="Genomic_DNA"/>
</dbReference>
<evidence type="ECO:0000313" key="3">
    <source>
        <dbReference type="EMBL" id="GGD96605.1"/>
    </source>
</evidence>
<proteinExistence type="inferred from homology"/>
<dbReference type="Proteomes" id="UP000612456">
    <property type="component" value="Unassembled WGS sequence"/>
</dbReference>
<comment type="similarity">
    <text evidence="1">Belongs to the universal stress protein A family.</text>
</comment>
<dbReference type="SUPFAM" id="SSF52402">
    <property type="entry name" value="Adenine nucleotide alpha hydrolases-like"/>
    <property type="match status" value="1"/>
</dbReference>
<dbReference type="CDD" id="cd00293">
    <property type="entry name" value="USP-like"/>
    <property type="match status" value="1"/>
</dbReference>
<keyword evidence="4" id="KW-1185">Reference proteome</keyword>
<dbReference type="Pfam" id="PF00582">
    <property type="entry name" value="Usp"/>
    <property type="match status" value="1"/>
</dbReference>
<sequence>MLFSHIIVAYDGSLSAVKALDTAIALVENKQAEKISIVHVYSVPYMAIADSIVTVPNSVQQEWLERAQSLLADAGKKTEQLPYANTVILEGSPAEAILQYADHNGGDLIVIGSRGLGGLREFMMGSVSHNIAQHAKIPVLIIK</sequence>
<protein>
    <submittedName>
        <fullName evidence="3">Universal stress protein UspA</fullName>
    </submittedName>
</protein>
<evidence type="ECO:0000313" key="4">
    <source>
        <dbReference type="Proteomes" id="UP000612456"/>
    </source>
</evidence>
<gene>
    <name evidence="3" type="ORF">GCM10010911_64220</name>
</gene>
<organism evidence="3 4">
    <name type="scientific">Paenibacillus nasutitermitis</name>
    <dbReference type="NCBI Taxonomy" id="1652958"/>
    <lineage>
        <taxon>Bacteria</taxon>
        <taxon>Bacillati</taxon>
        <taxon>Bacillota</taxon>
        <taxon>Bacilli</taxon>
        <taxon>Bacillales</taxon>
        <taxon>Paenibacillaceae</taxon>
        <taxon>Paenibacillus</taxon>
    </lineage>
</organism>
<dbReference type="PANTHER" id="PTHR46268:SF6">
    <property type="entry name" value="UNIVERSAL STRESS PROTEIN UP12"/>
    <property type="match status" value="1"/>
</dbReference>
<evidence type="ECO:0000259" key="2">
    <source>
        <dbReference type="Pfam" id="PF00582"/>
    </source>
</evidence>
<dbReference type="PANTHER" id="PTHR46268">
    <property type="entry name" value="STRESS RESPONSE PROTEIN NHAX"/>
    <property type="match status" value="1"/>
</dbReference>
<dbReference type="Gene3D" id="3.40.50.620">
    <property type="entry name" value="HUPs"/>
    <property type="match status" value="1"/>
</dbReference>
<reference evidence="3" key="1">
    <citation type="journal article" date="2014" name="Int. J. Syst. Evol. Microbiol.">
        <title>Complete genome sequence of Corynebacterium casei LMG S-19264T (=DSM 44701T), isolated from a smear-ripened cheese.</title>
        <authorList>
            <consortium name="US DOE Joint Genome Institute (JGI-PGF)"/>
            <person name="Walter F."/>
            <person name="Albersmeier A."/>
            <person name="Kalinowski J."/>
            <person name="Ruckert C."/>
        </authorList>
    </citation>
    <scope>NUCLEOTIDE SEQUENCE</scope>
    <source>
        <strain evidence="3">CGMCC 1.15178</strain>
    </source>
</reference>